<protein>
    <submittedName>
        <fullName evidence="1">Uncharacterized protein</fullName>
    </submittedName>
</protein>
<accession>A0A370Q3J2</accession>
<keyword evidence="2" id="KW-1185">Reference proteome</keyword>
<name>A0A370Q3J2_9FLAO</name>
<feature type="non-terminal residue" evidence="1">
    <location>
        <position position="30"/>
    </location>
</feature>
<organism evidence="1 2">
    <name type="scientific">Marinirhabdus gelatinilytica</name>
    <dbReference type="NCBI Taxonomy" id="1703343"/>
    <lineage>
        <taxon>Bacteria</taxon>
        <taxon>Pseudomonadati</taxon>
        <taxon>Bacteroidota</taxon>
        <taxon>Flavobacteriia</taxon>
        <taxon>Flavobacteriales</taxon>
        <taxon>Flavobacteriaceae</taxon>
    </lineage>
</organism>
<evidence type="ECO:0000313" key="1">
    <source>
        <dbReference type="EMBL" id="RDK82650.1"/>
    </source>
</evidence>
<evidence type="ECO:0000313" key="2">
    <source>
        <dbReference type="Proteomes" id="UP000255317"/>
    </source>
</evidence>
<sequence length="30" mass="3577">MFLSHSSVLRVQIYNHFPNLQAVLKKYSKK</sequence>
<dbReference type="EMBL" id="QRAO01000015">
    <property type="protein sequence ID" value="RDK82650.1"/>
    <property type="molecule type" value="Genomic_DNA"/>
</dbReference>
<proteinExistence type="predicted"/>
<gene>
    <name evidence="1" type="ORF">C8D94_1151</name>
</gene>
<dbReference type="Proteomes" id="UP000255317">
    <property type="component" value="Unassembled WGS sequence"/>
</dbReference>
<dbReference type="AlphaFoldDB" id="A0A370Q3J2"/>
<comment type="caution">
    <text evidence="1">The sequence shown here is derived from an EMBL/GenBank/DDBJ whole genome shotgun (WGS) entry which is preliminary data.</text>
</comment>
<reference evidence="1 2" key="1">
    <citation type="submission" date="2018-07" db="EMBL/GenBank/DDBJ databases">
        <title>Genomic Encyclopedia of Type Strains, Phase IV (KMG-IV): sequencing the most valuable type-strain genomes for metagenomic binning, comparative biology and taxonomic classification.</title>
        <authorList>
            <person name="Goeker M."/>
        </authorList>
    </citation>
    <scope>NUCLEOTIDE SEQUENCE [LARGE SCALE GENOMIC DNA]</scope>
    <source>
        <strain evidence="1 2">DSM 101478</strain>
    </source>
</reference>